<dbReference type="SMART" id="SM00857">
    <property type="entry name" value="Resolvase"/>
    <property type="match status" value="1"/>
</dbReference>
<dbReference type="RefSeq" id="WP_058117538.1">
    <property type="nucleotide sequence ID" value="NZ_CP011307.1"/>
</dbReference>
<evidence type="ECO:0000313" key="9">
    <source>
        <dbReference type="Proteomes" id="UP000064844"/>
    </source>
</evidence>
<comment type="similarity">
    <text evidence="1">Belongs to the site-specific recombinase resolvase family.</text>
</comment>
<dbReference type="InterPro" id="IPR006119">
    <property type="entry name" value="Resolv_N"/>
</dbReference>
<dbReference type="CDD" id="cd03768">
    <property type="entry name" value="SR_ResInv"/>
    <property type="match status" value="1"/>
</dbReference>
<dbReference type="InterPro" id="IPR050639">
    <property type="entry name" value="SSR_resolvase"/>
</dbReference>
<feature type="domain" description="Resolvase/invertase-type recombinase catalytic" evidence="7">
    <location>
        <begin position="3"/>
        <end position="147"/>
    </location>
</feature>
<dbReference type="Proteomes" id="UP000064844">
    <property type="component" value="Chromosome"/>
</dbReference>
<dbReference type="InterPro" id="IPR006118">
    <property type="entry name" value="Recombinase_CS"/>
</dbReference>
<keyword evidence="2" id="KW-0229">DNA integration</keyword>
<organism evidence="8 9">
    <name type="scientific">Intestinimonas butyriciproducens</name>
    <dbReference type="NCBI Taxonomy" id="1297617"/>
    <lineage>
        <taxon>Bacteria</taxon>
        <taxon>Bacillati</taxon>
        <taxon>Bacillota</taxon>
        <taxon>Clostridia</taxon>
        <taxon>Eubacteriales</taxon>
        <taxon>Intestinimonas</taxon>
    </lineage>
</organism>
<dbReference type="PROSITE" id="PS00397">
    <property type="entry name" value="RECOMBINASES_1"/>
    <property type="match status" value="1"/>
</dbReference>
<keyword evidence="4" id="KW-0233">DNA recombination</keyword>
<feature type="active site" description="O-(5'-phospho-DNA)-serine intermediate" evidence="5 6">
    <location>
        <position position="11"/>
    </location>
</feature>
<evidence type="ECO:0000256" key="4">
    <source>
        <dbReference type="ARBA" id="ARBA00023172"/>
    </source>
</evidence>
<proteinExistence type="inferred from homology"/>
<evidence type="ECO:0000256" key="6">
    <source>
        <dbReference type="PROSITE-ProRule" id="PRU10137"/>
    </source>
</evidence>
<name>A0A0S2W317_9FIRM</name>
<dbReference type="InterPro" id="IPR036162">
    <property type="entry name" value="Resolvase-like_N_sf"/>
</dbReference>
<reference evidence="8 9" key="1">
    <citation type="journal article" date="2015" name="Nat. Commun.">
        <title>Production of butyrate from lysine and the Amadori product fructoselysine by a human gut commensal.</title>
        <authorList>
            <person name="Bui T.P."/>
            <person name="Ritari J."/>
            <person name="Boeren S."/>
            <person name="de Waard P."/>
            <person name="Plugge C.M."/>
            <person name="de Vos W.M."/>
        </authorList>
    </citation>
    <scope>NUCLEOTIDE SEQUENCE [LARGE SCALE GENOMIC DNA]</scope>
    <source>
        <strain evidence="8 9">AF211</strain>
    </source>
</reference>
<dbReference type="eggNOG" id="COG1961">
    <property type="taxonomic scope" value="Bacteria"/>
</dbReference>
<keyword evidence="3" id="KW-0238">DNA-binding</keyword>
<sequence>MRQTYGYIRVSTREQNEARQLDALYKAGVEEKKIYMDKQSGKDFDRKGYQRLLHRLRPGDTLFVKSIDRLGRNYNEILEQWRLITKEKNAAIVVLDMPLLDTRQDRDLTGTLIADIVLQLLSYVAQTEREFIRQRQREGIAAAKARGVRFGREAIPVPENFLEVRARWTGGEFNSRQAAALLGVSQNTFLKWEHMLRSQKEKQFRPNLCFYE</sequence>
<evidence type="ECO:0000256" key="5">
    <source>
        <dbReference type="PIRSR" id="PIRSR606118-50"/>
    </source>
</evidence>
<reference evidence="9" key="2">
    <citation type="submission" date="2015-04" db="EMBL/GenBank/DDBJ databases">
        <title>A butyrogenic pathway from the amino acid lysine in a human gut commensal.</title>
        <authorList>
            <person name="de Vos W.M."/>
            <person name="Bui N.T.P."/>
            <person name="Plugge C.M."/>
            <person name="Ritari J."/>
        </authorList>
    </citation>
    <scope>NUCLEOTIDE SEQUENCE [LARGE SCALE GENOMIC DNA]</scope>
    <source>
        <strain evidence="9">AF211</strain>
    </source>
</reference>
<evidence type="ECO:0000313" key="8">
    <source>
        <dbReference type="EMBL" id="ALP93750.1"/>
    </source>
</evidence>
<dbReference type="STRING" id="1297617.IB211_01357"/>
<accession>A0A0S2W317</accession>
<dbReference type="GO" id="GO:0015074">
    <property type="term" value="P:DNA integration"/>
    <property type="evidence" value="ECO:0007669"/>
    <property type="project" value="UniProtKB-KW"/>
</dbReference>
<dbReference type="Pfam" id="PF00239">
    <property type="entry name" value="Resolvase"/>
    <property type="match status" value="1"/>
</dbReference>
<dbReference type="GO" id="GO:0003677">
    <property type="term" value="F:DNA binding"/>
    <property type="evidence" value="ECO:0007669"/>
    <property type="project" value="UniProtKB-KW"/>
</dbReference>
<dbReference type="PANTHER" id="PTHR30461">
    <property type="entry name" value="DNA-INVERTASE FROM LAMBDOID PROPHAGE"/>
    <property type="match status" value="1"/>
</dbReference>
<keyword evidence="9" id="KW-1185">Reference proteome</keyword>
<dbReference type="AlphaFoldDB" id="A0A0S2W317"/>
<evidence type="ECO:0000256" key="3">
    <source>
        <dbReference type="ARBA" id="ARBA00023125"/>
    </source>
</evidence>
<dbReference type="PANTHER" id="PTHR30461:SF26">
    <property type="entry name" value="RESOLVASE HOMOLOG YNEB"/>
    <property type="match status" value="1"/>
</dbReference>
<evidence type="ECO:0000256" key="2">
    <source>
        <dbReference type="ARBA" id="ARBA00022908"/>
    </source>
</evidence>
<dbReference type="Gene3D" id="3.40.50.1390">
    <property type="entry name" value="Resolvase, N-terminal catalytic domain"/>
    <property type="match status" value="1"/>
</dbReference>
<protein>
    <recommendedName>
        <fullName evidence="7">Resolvase/invertase-type recombinase catalytic domain-containing protein</fullName>
    </recommendedName>
</protein>
<dbReference type="PROSITE" id="PS51736">
    <property type="entry name" value="RECOMBINASES_3"/>
    <property type="match status" value="1"/>
</dbReference>
<dbReference type="KEGG" id="ibu:IB211_01357"/>
<evidence type="ECO:0000259" key="7">
    <source>
        <dbReference type="PROSITE" id="PS51736"/>
    </source>
</evidence>
<dbReference type="SUPFAM" id="SSF53041">
    <property type="entry name" value="Resolvase-like"/>
    <property type="match status" value="1"/>
</dbReference>
<dbReference type="EMBL" id="CP011307">
    <property type="protein sequence ID" value="ALP93750.1"/>
    <property type="molecule type" value="Genomic_DNA"/>
</dbReference>
<dbReference type="GO" id="GO:0000150">
    <property type="term" value="F:DNA strand exchange activity"/>
    <property type="evidence" value="ECO:0007669"/>
    <property type="project" value="InterPro"/>
</dbReference>
<gene>
    <name evidence="8" type="ORF">IB211_01357</name>
</gene>
<dbReference type="PATRIC" id="fig|1297617.4.peg.1392"/>
<evidence type="ECO:0000256" key="1">
    <source>
        <dbReference type="ARBA" id="ARBA00009913"/>
    </source>
</evidence>